<comment type="caution">
    <text evidence="5">The sequence shown here is derived from an EMBL/GenBank/DDBJ whole genome shotgun (WGS) entry which is preliminary data.</text>
</comment>
<sequence length="567" mass="59468">MAEPSIADTRAHQMFPTLSAADIDRLRRFAEPRAYAAGQALARTGEPGHGLTVVLTGQVEIVRRDQAGQPQPVVTHGPGSFIGELAQLSGRPALVDALAASEVEALIIAPERLRAALVAEAELGERIMRALILRRVGLLETGGGGPIILGAADHPDVLRLESFLARNGHPRLRVDPDADEAAALTERFHIGPGAWPIVICPTGQVLRNPTEAKLARCLGMVAPIDPDRLYDVAVVGAGPAGLATAVYAGSEGLSVLVLDCRAFGGQAGASARIENYLGFPTGISGLALMARAYNQAQKFGVEIAIPDEVASLAAHPAGGFALALANAEQVRARSVVIAAGARYRRLEVAGIERFEAASVHYWASPVEARLCAGQEVALVGAGNSAGQAAVYLASQVEKVWMLVRGPGLEATMSRYLVDRIAGLPNVEVVTRAEICAVDGADGALQGLTWRDRRSGEETRRPIRHLFLFIGAEPHTEWLAGSGIALDDKGFIRTGAELHPGRRPMETSLDGAFAIGDIRAGSTKRVAAAVGEGAQVVATLHAYLASLDPPAPQAAPISQKITQDPQPA</sequence>
<reference evidence="6" key="1">
    <citation type="journal article" date="2019" name="Int. J. Syst. Evol. Microbiol.">
        <title>The Global Catalogue of Microorganisms (GCM) 10K type strain sequencing project: providing services to taxonomists for standard genome sequencing and annotation.</title>
        <authorList>
            <consortium name="The Broad Institute Genomics Platform"/>
            <consortium name="The Broad Institute Genome Sequencing Center for Infectious Disease"/>
            <person name="Wu L."/>
            <person name="Ma J."/>
        </authorList>
    </citation>
    <scope>NUCLEOTIDE SEQUENCE [LARGE SCALE GENOMIC DNA]</scope>
    <source>
        <strain evidence="6">DFY28</strain>
    </source>
</reference>
<protein>
    <recommendedName>
        <fullName evidence="1">Thioredoxin reductase</fullName>
    </recommendedName>
</protein>
<evidence type="ECO:0000256" key="1">
    <source>
        <dbReference type="ARBA" id="ARBA00018719"/>
    </source>
</evidence>
<feature type="domain" description="Cyclic nucleotide-binding" evidence="4">
    <location>
        <begin position="14"/>
        <end position="134"/>
    </location>
</feature>
<evidence type="ECO:0000313" key="5">
    <source>
        <dbReference type="EMBL" id="MFD1783514.1"/>
    </source>
</evidence>
<proteinExistence type="predicted"/>
<dbReference type="SMART" id="SM00100">
    <property type="entry name" value="cNMP"/>
    <property type="match status" value="1"/>
</dbReference>
<evidence type="ECO:0000256" key="2">
    <source>
        <dbReference type="ARBA" id="ARBA00022630"/>
    </source>
</evidence>
<dbReference type="InterPro" id="IPR014710">
    <property type="entry name" value="RmlC-like_jellyroll"/>
</dbReference>
<dbReference type="Gene3D" id="2.60.120.10">
    <property type="entry name" value="Jelly Rolls"/>
    <property type="match status" value="1"/>
</dbReference>
<dbReference type="Proteomes" id="UP001597237">
    <property type="component" value="Unassembled WGS sequence"/>
</dbReference>
<keyword evidence="6" id="KW-1185">Reference proteome</keyword>
<dbReference type="PROSITE" id="PS50042">
    <property type="entry name" value="CNMP_BINDING_3"/>
    <property type="match status" value="1"/>
</dbReference>
<dbReference type="InterPro" id="IPR036188">
    <property type="entry name" value="FAD/NAD-bd_sf"/>
</dbReference>
<dbReference type="PRINTS" id="PR00469">
    <property type="entry name" value="PNDRDTASEII"/>
</dbReference>
<dbReference type="CDD" id="cd00038">
    <property type="entry name" value="CAP_ED"/>
    <property type="match status" value="1"/>
</dbReference>
<organism evidence="5 6">
    <name type="scientific">Phenylobacterium terrae</name>
    <dbReference type="NCBI Taxonomy" id="2665495"/>
    <lineage>
        <taxon>Bacteria</taxon>
        <taxon>Pseudomonadati</taxon>
        <taxon>Pseudomonadota</taxon>
        <taxon>Alphaproteobacteria</taxon>
        <taxon>Caulobacterales</taxon>
        <taxon>Caulobacteraceae</taxon>
        <taxon>Phenylobacterium</taxon>
    </lineage>
</organism>
<dbReference type="InterPro" id="IPR050097">
    <property type="entry name" value="Ferredoxin-NADP_redctase_2"/>
</dbReference>
<dbReference type="Pfam" id="PF07992">
    <property type="entry name" value="Pyr_redox_2"/>
    <property type="match status" value="1"/>
</dbReference>
<name>A0ABW4N0L1_9CAUL</name>
<evidence type="ECO:0000256" key="3">
    <source>
        <dbReference type="ARBA" id="ARBA00023002"/>
    </source>
</evidence>
<dbReference type="EMBL" id="JBHUEY010000001">
    <property type="protein sequence ID" value="MFD1783514.1"/>
    <property type="molecule type" value="Genomic_DNA"/>
</dbReference>
<evidence type="ECO:0000313" key="6">
    <source>
        <dbReference type="Proteomes" id="UP001597237"/>
    </source>
</evidence>
<accession>A0ABW4N0L1</accession>
<dbReference type="PANTHER" id="PTHR48105">
    <property type="entry name" value="THIOREDOXIN REDUCTASE 1-RELATED-RELATED"/>
    <property type="match status" value="1"/>
</dbReference>
<dbReference type="SUPFAM" id="SSF51206">
    <property type="entry name" value="cAMP-binding domain-like"/>
    <property type="match status" value="1"/>
</dbReference>
<dbReference type="InterPro" id="IPR018490">
    <property type="entry name" value="cNMP-bd_dom_sf"/>
</dbReference>
<dbReference type="RefSeq" id="WP_377283290.1">
    <property type="nucleotide sequence ID" value="NZ_JBHRSI010000008.1"/>
</dbReference>
<keyword evidence="3" id="KW-0560">Oxidoreductase</keyword>
<keyword evidence="2" id="KW-0285">Flavoprotein</keyword>
<dbReference type="SUPFAM" id="SSF51905">
    <property type="entry name" value="FAD/NAD(P)-binding domain"/>
    <property type="match status" value="1"/>
</dbReference>
<dbReference type="PRINTS" id="PR00368">
    <property type="entry name" value="FADPNR"/>
</dbReference>
<dbReference type="Pfam" id="PF00027">
    <property type="entry name" value="cNMP_binding"/>
    <property type="match status" value="1"/>
</dbReference>
<dbReference type="Gene3D" id="3.50.50.60">
    <property type="entry name" value="FAD/NAD(P)-binding domain"/>
    <property type="match status" value="2"/>
</dbReference>
<dbReference type="InterPro" id="IPR000595">
    <property type="entry name" value="cNMP-bd_dom"/>
</dbReference>
<gene>
    <name evidence="5" type="ORF">ACFSC0_08935</name>
</gene>
<dbReference type="InterPro" id="IPR023753">
    <property type="entry name" value="FAD/NAD-binding_dom"/>
</dbReference>
<evidence type="ECO:0000259" key="4">
    <source>
        <dbReference type="PROSITE" id="PS50042"/>
    </source>
</evidence>